<accession>A0ABX0F373</accession>
<keyword evidence="1" id="KW-1133">Transmembrane helix</keyword>
<dbReference type="Pfam" id="PF02517">
    <property type="entry name" value="Rce1-like"/>
    <property type="match status" value="1"/>
</dbReference>
<dbReference type="RefSeq" id="WP_166272057.1">
    <property type="nucleotide sequence ID" value="NZ_JAAFGS010000001.1"/>
</dbReference>
<feature type="transmembrane region" description="Helical" evidence="1">
    <location>
        <begin position="183"/>
        <end position="204"/>
    </location>
</feature>
<comment type="caution">
    <text evidence="3">The sequence shown here is derived from an EMBL/GenBank/DDBJ whole genome shotgun (WGS) entry which is preliminary data.</text>
</comment>
<reference evidence="3 4" key="1">
    <citation type="submission" date="2020-01" db="EMBL/GenBank/DDBJ databases">
        <title>Polyphasic characterisation and genomic insights into a novel alkali tolerant bacterium VR-M41.</title>
        <authorList>
            <person name="Vemuluri V.R."/>
        </authorList>
    </citation>
    <scope>NUCLEOTIDE SEQUENCE [LARGE SCALE GENOMIC DNA]</scope>
    <source>
        <strain evidence="3 4">VR-M41</strain>
    </source>
</reference>
<evidence type="ECO:0000259" key="2">
    <source>
        <dbReference type="Pfam" id="PF02517"/>
    </source>
</evidence>
<keyword evidence="3" id="KW-0645">Protease</keyword>
<dbReference type="Proteomes" id="UP000800303">
    <property type="component" value="Unassembled WGS sequence"/>
</dbReference>
<feature type="transmembrane region" description="Helical" evidence="1">
    <location>
        <begin position="42"/>
        <end position="62"/>
    </location>
</feature>
<feature type="transmembrane region" description="Helical" evidence="1">
    <location>
        <begin position="6"/>
        <end position="21"/>
    </location>
</feature>
<sequence>MDWIGVVVIPLGLAGLVYILGKVFGLHEAQSTRLSGFDRHKLLLIWIALLVQVFIAIAALYALRHSGLKSSEGPVLYTPGKLLLQFSMSVLIMVPFLTIKWKLRESWSSTGVSREGSGKALLLGFAAALAYIVVDLWRNGFSFRQAWDMFDMNFVWALPLYAAVGFSEEWIFRGYVQPRFEFWLGRIPGWLLASLVMAFIHVPQRILIGGMPMNDALLSSLELLPISLLLGYMRMRTGTIWAPVVLHAGVDWELVFFGI</sequence>
<dbReference type="GO" id="GO:0008237">
    <property type="term" value="F:metallopeptidase activity"/>
    <property type="evidence" value="ECO:0007669"/>
    <property type="project" value="UniProtKB-KW"/>
</dbReference>
<evidence type="ECO:0000313" key="4">
    <source>
        <dbReference type="Proteomes" id="UP000800303"/>
    </source>
</evidence>
<evidence type="ECO:0000313" key="3">
    <source>
        <dbReference type="EMBL" id="NGZ74103.1"/>
    </source>
</evidence>
<keyword evidence="3" id="KW-0378">Hydrolase</keyword>
<dbReference type="InterPro" id="IPR003675">
    <property type="entry name" value="Rce1/LyrA-like_dom"/>
</dbReference>
<feature type="transmembrane region" description="Helical" evidence="1">
    <location>
        <begin position="120"/>
        <end position="141"/>
    </location>
</feature>
<keyword evidence="1" id="KW-0472">Membrane</keyword>
<keyword evidence="1" id="KW-0812">Transmembrane</keyword>
<evidence type="ECO:0000256" key="1">
    <source>
        <dbReference type="SAM" id="Phobius"/>
    </source>
</evidence>
<feature type="domain" description="CAAX prenyl protease 2/Lysostaphin resistance protein A-like" evidence="2">
    <location>
        <begin position="154"/>
        <end position="252"/>
    </location>
</feature>
<gene>
    <name evidence="3" type="ORF">GYN08_02160</name>
</gene>
<organism evidence="3 4">
    <name type="scientific">Saccharibacillus alkalitolerans</name>
    <dbReference type="NCBI Taxonomy" id="2705290"/>
    <lineage>
        <taxon>Bacteria</taxon>
        <taxon>Bacillati</taxon>
        <taxon>Bacillota</taxon>
        <taxon>Bacilli</taxon>
        <taxon>Bacillales</taxon>
        <taxon>Paenibacillaceae</taxon>
        <taxon>Saccharibacillus</taxon>
    </lineage>
</organism>
<protein>
    <submittedName>
        <fullName evidence="3">CPBP family intramembrane metalloprotease</fullName>
    </submittedName>
</protein>
<feature type="transmembrane region" description="Helical" evidence="1">
    <location>
        <begin position="82"/>
        <end position="99"/>
    </location>
</feature>
<feature type="transmembrane region" description="Helical" evidence="1">
    <location>
        <begin position="153"/>
        <end position="171"/>
    </location>
</feature>
<keyword evidence="3" id="KW-0482">Metalloprotease</keyword>
<dbReference type="EMBL" id="JAAFGS010000001">
    <property type="protein sequence ID" value="NGZ74103.1"/>
    <property type="molecule type" value="Genomic_DNA"/>
</dbReference>
<name>A0ABX0F373_9BACL</name>
<keyword evidence="4" id="KW-1185">Reference proteome</keyword>
<proteinExistence type="predicted"/>